<evidence type="ECO:0000313" key="1">
    <source>
        <dbReference type="EMBL" id="KAH7979733.1"/>
    </source>
</evidence>
<name>A0ACB8DZB1_DERSI</name>
<protein>
    <submittedName>
        <fullName evidence="1">Uncharacterized protein</fullName>
    </submittedName>
</protein>
<sequence>MKEWAKQFRLGRESIKDEPSSGRPVEVITERIVSLVEDKVLNHRRLKLKEIATRVGLAVKTVFRIIYEKLHIAKASARWVPWHCAYTGFTVDFPVWDILPLLCKLRTVVGEISHAEAENILNSALFDYELKSM</sequence>
<gene>
    <name evidence="1" type="ORF">HPB49_010746</name>
</gene>
<keyword evidence="2" id="KW-1185">Reference proteome</keyword>
<comment type="caution">
    <text evidence="1">The sequence shown here is derived from an EMBL/GenBank/DDBJ whole genome shotgun (WGS) entry which is preliminary data.</text>
</comment>
<accession>A0ACB8DZB1</accession>
<dbReference type="EMBL" id="CM023470">
    <property type="protein sequence ID" value="KAH7979733.1"/>
    <property type="molecule type" value="Genomic_DNA"/>
</dbReference>
<proteinExistence type="predicted"/>
<reference evidence="1" key="1">
    <citation type="submission" date="2020-05" db="EMBL/GenBank/DDBJ databases">
        <title>Large-scale comparative analyses of tick genomes elucidate their genetic diversity and vector capacities.</title>
        <authorList>
            <person name="Jia N."/>
            <person name="Wang J."/>
            <person name="Shi W."/>
            <person name="Du L."/>
            <person name="Sun Y."/>
            <person name="Zhan W."/>
            <person name="Jiang J."/>
            <person name="Wang Q."/>
            <person name="Zhang B."/>
            <person name="Ji P."/>
            <person name="Sakyi L.B."/>
            <person name="Cui X."/>
            <person name="Yuan T."/>
            <person name="Jiang B."/>
            <person name="Yang W."/>
            <person name="Lam T.T.-Y."/>
            <person name="Chang Q."/>
            <person name="Ding S."/>
            <person name="Wang X."/>
            <person name="Zhu J."/>
            <person name="Ruan X."/>
            <person name="Zhao L."/>
            <person name="Wei J."/>
            <person name="Que T."/>
            <person name="Du C."/>
            <person name="Cheng J."/>
            <person name="Dai P."/>
            <person name="Han X."/>
            <person name="Huang E."/>
            <person name="Gao Y."/>
            <person name="Liu J."/>
            <person name="Shao H."/>
            <person name="Ye R."/>
            <person name="Li L."/>
            <person name="Wei W."/>
            <person name="Wang X."/>
            <person name="Wang C."/>
            <person name="Yang T."/>
            <person name="Huo Q."/>
            <person name="Li W."/>
            <person name="Guo W."/>
            <person name="Chen H."/>
            <person name="Zhou L."/>
            <person name="Ni X."/>
            <person name="Tian J."/>
            <person name="Zhou Y."/>
            <person name="Sheng Y."/>
            <person name="Liu T."/>
            <person name="Pan Y."/>
            <person name="Xia L."/>
            <person name="Li J."/>
            <person name="Zhao F."/>
            <person name="Cao W."/>
        </authorList>
    </citation>
    <scope>NUCLEOTIDE SEQUENCE</scope>
    <source>
        <strain evidence="1">Dsil-2018</strain>
    </source>
</reference>
<evidence type="ECO:0000313" key="2">
    <source>
        <dbReference type="Proteomes" id="UP000821865"/>
    </source>
</evidence>
<organism evidence="1 2">
    <name type="scientific">Dermacentor silvarum</name>
    <name type="common">Tick</name>
    <dbReference type="NCBI Taxonomy" id="543639"/>
    <lineage>
        <taxon>Eukaryota</taxon>
        <taxon>Metazoa</taxon>
        <taxon>Ecdysozoa</taxon>
        <taxon>Arthropoda</taxon>
        <taxon>Chelicerata</taxon>
        <taxon>Arachnida</taxon>
        <taxon>Acari</taxon>
        <taxon>Parasitiformes</taxon>
        <taxon>Ixodida</taxon>
        <taxon>Ixodoidea</taxon>
        <taxon>Ixodidae</taxon>
        <taxon>Rhipicephalinae</taxon>
        <taxon>Dermacentor</taxon>
    </lineage>
</organism>
<dbReference type="Proteomes" id="UP000821865">
    <property type="component" value="Chromosome 1"/>
</dbReference>